<dbReference type="EMBL" id="JAFBFH010000024">
    <property type="protein sequence ID" value="MBM7716217.1"/>
    <property type="molecule type" value="Genomic_DNA"/>
</dbReference>
<comment type="caution">
    <text evidence="1">The sequence shown here is derived from an EMBL/GenBank/DDBJ whole genome shotgun (WGS) entry which is preliminary data.</text>
</comment>
<organism evidence="1 2">
    <name type="scientific">Siminovitchia thermophila</name>
    <dbReference type="NCBI Taxonomy" id="1245522"/>
    <lineage>
        <taxon>Bacteria</taxon>
        <taxon>Bacillati</taxon>
        <taxon>Bacillota</taxon>
        <taxon>Bacilli</taxon>
        <taxon>Bacillales</taxon>
        <taxon>Bacillaceae</taxon>
        <taxon>Siminovitchia</taxon>
    </lineage>
</organism>
<sequence>MNKKILLLIMLLVVIATSIIRISQVNTNAFAFKDTLHPLKEPFQVKEFTIMVKKAYEMTEEEIKLQKEMDPTFYMEDSDTILAVELNVENNGSSDDRLMMSEFQLNKGIYVTYASRELIQKDSETDYVLKFVVPKNILHSNEKIYLAVPPGVWNEDKRDLVEFEI</sequence>
<reference evidence="1 2" key="1">
    <citation type="submission" date="2021-01" db="EMBL/GenBank/DDBJ databases">
        <title>Genomic Encyclopedia of Type Strains, Phase IV (KMG-IV): sequencing the most valuable type-strain genomes for metagenomic binning, comparative biology and taxonomic classification.</title>
        <authorList>
            <person name="Goeker M."/>
        </authorList>
    </citation>
    <scope>NUCLEOTIDE SEQUENCE [LARGE SCALE GENOMIC DNA]</scope>
    <source>
        <strain evidence="1 2">DSM 105453</strain>
    </source>
</reference>
<evidence type="ECO:0000313" key="1">
    <source>
        <dbReference type="EMBL" id="MBM7716217.1"/>
    </source>
</evidence>
<keyword evidence="2" id="KW-1185">Reference proteome</keyword>
<dbReference type="RefSeq" id="WP_077110462.1">
    <property type="nucleotide sequence ID" value="NZ_JAFBFH010000024.1"/>
</dbReference>
<accession>A0ABS2R996</accession>
<evidence type="ECO:0008006" key="3">
    <source>
        <dbReference type="Google" id="ProtNLM"/>
    </source>
</evidence>
<protein>
    <recommendedName>
        <fullName evidence="3">DUF4352 domain-containing protein</fullName>
    </recommendedName>
</protein>
<gene>
    <name evidence="1" type="ORF">JOC94_003237</name>
</gene>
<evidence type="ECO:0000313" key="2">
    <source>
        <dbReference type="Proteomes" id="UP000823485"/>
    </source>
</evidence>
<name>A0ABS2R996_9BACI</name>
<proteinExistence type="predicted"/>
<dbReference type="Proteomes" id="UP000823485">
    <property type="component" value="Unassembled WGS sequence"/>
</dbReference>